<dbReference type="RefSeq" id="WP_190249335.1">
    <property type="nucleotide sequence ID" value="NZ_BMPI01000007.1"/>
</dbReference>
<organism evidence="3 4">
    <name type="scientific">Dactylosporangium sucinum</name>
    <dbReference type="NCBI Taxonomy" id="1424081"/>
    <lineage>
        <taxon>Bacteria</taxon>
        <taxon>Bacillati</taxon>
        <taxon>Actinomycetota</taxon>
        <taxon>Actinomycetes</taxon>
        <taxon>Micromonosporales</taxon>
        <taxon>Micromonosporaceae</taxon>
        <taxon>Dactylosporangium</taxon>
    </lineage>
</organism>
<dbReference type="EMBL" id="BMPI01000007">
    <property type="protein sequence ID" value="GGM17671.1"/>
    <property type="molecule type" value="Genomic_DNA"/>
</dbReference>
<evidence type="ECO:0000256" key="1">
    <source>
        <dbReference type="SAM" id="Phobius"/>
    </source>
</evidence>
<keyword evidence="4" id="KW-1185">Reference proteome</keyword>
<dbReference type="Proteomes" id="UP000642070">
    <property type="component" value="Unassembled WGS sequence"/>
</dbReference>
<keyword evidence="1" id="KW-0812">Transmembrane</keyword>
<feature type="domain" description="DUF1707" evidence="2">
    <location>
        <begin position="1"/>
        <end position="53"/>
    </location>
</feature>
<reference evidence="3" key="2">
    <citation type="submission" date="2020-09" db="EMBL/GenBank/DDBJ databases">
        <authorList>
            <person name="Sun Q."/>
            <person name="Ohkuma M."/>
        </authorList>
    </citation>
    <scope>NUCLEOTIDE SEQUENCE</scope>
    <source>
        <strain evidence="3">JCM 19831</strain>
    </source>
</reference>
<proteinExistence type="predicted"/>
<protein>
    <recommendedName>
        <fullName evidence="2">DUF1707 domain-containing protein</fullName>
    </recommendedName>
</protein>
<dbReference type="Pfam" id="PF08044">
    <property type="entry name" value="DUF1707"/>
    <property type="match status" value="1"/>
</dbReference>
<feature type="transmembrane region" description="Helical" evidence="1">
    <location>
        <begin position="69"/>
        <end position="90"/>
    </location>
</feature>
<gene>
    <name evidence="3" type="ORF">GCM10007977_018660</name>
</gene>
<keyword evidence="1" id="KW-0472">Membrane</keyword>
<evidence type="ECO:0000259" key="2">
    <source>
        <dbReference type="Pfam" id="PF08044"/>
    </source>
</evidence>
<keyword evidence="1" id="KW-1133">Transmembrane helix</keyword>
<dbReference type="InterPro" id="IPR012551">
    <property type="entry name" value="DUF1707_SHOCT-like"/>
</dbReference>
<comment type="caution">
    <text evidence="3">The sequence shown here is derived from an EMBL/GenBank/DDBJ whole genome shotgun (WGS) entry which is preliminary data.</text>
</comment>
<evidence type="ECO:0000313" key="4">
    <source>
        <dbReference type="Proteomes" id="UP000642070"/>
    </source>
</evidence>
<sequence length="91" mass="10048">MRASDEDRERVITALQQHTKAGRLTLDEFAERAGTVYAAKTLAELHRATVDLPKIAKEVAEAPGNDRQLLLTFLFAIIAVVVIGTVYALFH</sequence>
<reference evidence="3" key="1">
    <citation type="journal article" date="2014" name="Int. J. Syst. Evol. Microbiol.">
        <title>Complete genome sequence of Corynebacterium casei LMG S-19264T (=DSM 44701T), isolated from a smear-ripened cheese.</title>
        <authorList>
            <consortium name="US DOE Joint Genome Institute (JGI-PGF)"/>
            <person name="Walter F."/>
            <person name="Albersmeier A."/>
            <person name="Kalinowski J."/>
            <person name="Ruckert C."/>
        </authorList>
    </citation>
    <scope>NUCLEOTIDE SEQUENCE</scope>
    <source>
        <strain evidence="3">JCM 19831</strain>
    </source>
</reference>
<evidence type="ECO:0000313" key="3">
    <source>
        <dbReference type="EMBL" id="GGM17671.1"/>
    </source>
</evidence>
<dbReference type="AlphaFoldDB" id="A0A917TCB0"/>
<name>A0A917TCB0_9ACTN</name>
<accession>A0A917TCB0</accession>